<feature type="transmembrane region" description="Helical" evidence="1">
    <location>
        <begin position="100"/>
        <end position="120"/>
    </location>
</feature>
<evidence type="ECO:0000313" key="3">
    <source>
        <dbReference type="Proteomes" id="UP000076442"/>
    </source>
</evidence>
<dbReference type="EMBL" id="LJZV01000027">
    <property type="protein sequence ID" value="KZD88437.1"/>
    <property type="molecule type" value="Genomic_DNA"/>
</dbReference>
<feature type="transmembrane region" description="Helical" evidence="1">
    <location>
        <begin position="62"/>
        <end position="79"/>
    </location>
</feature>
<feature type="transmembrane region" description="Helical" evidence="1">
    <location>
        <begin position="126"/>
        <end position="147"/>
    </location>
</feature>
<accession>A0AAP1E390</accession>
<keyword evidence="1" id="KW-0472">Membrane</keyword>
<comment type="caution">
    <text evidence="2">The sequence shown here is derived from an EMBL/GenBank/DDBJ whole genome shotgun (WGS) entry which is preliminary data.</text>
</comment>
<feature type="transmembrane region" description="Helical" evidence="1">
    <location>
        <begin position="36"/>
        <end position="56"/>
    </location>
</feature>
<protein>
    <recommendedName>
        <fullName evidence="4">DUF1453 family protein</fullName>
    </recommendedName>
</protein>
<dbReference type="AlphaFoldDB" id="A0AAP1E390"/>
<feature type="transmembrane region" description="Helical" evidence="1">
    <location>
        <begin position="12"/>
        <end position="29"/>
    </location>
</feature>
<evidence type="ECO:0008006" key="4">
    <source>
        <dbReference type="Google" id="ProtNLM"/>
    </source>
</evidence>
<organism evidence="2 3">
    <name type="scientific">Bacillus subtilis</name>
    <dbReference type="NCBI Taxonomy" id="1423"/>
    <lineage>
        <taxon>Bacteria</taxon>
        <taxon>Bacillati</taxon>
        <taxon>Bacillota</taxon>
        <taxon>Bacilli</taxon>
        <taxon>Bacillales</taxon>
        <taxon>Bacillaceae</taxon>
        <taxon>Bacillus</taxon>
    </lineage>
</organism>
<proteinExistence type="predicted"/>
<dbReference type="Pfam" id="PF07301">
    <property type="entry name" value="DUF1453"/>
    <property type="match status" value="1"/>
</dbReference>
<reference evidence="2 3" key="1">
    <citation type="submission" date="2015-09" db="EMBL/GenBank/DDBJ databases">
        <title>Spore heat resistance.</title>
        <authorList>
            <person name="Boekhorst J."/>
            <person name="Berendsen E.M."/>
            <person name="Wells-Bennik M.H."/>
            <person name="Kuipers O.P."/>
        </authorList>
    </citation>
    <scope>NUCLEOTIDE SEQUENCE [LARGE SCALE GENOMIC DNA]</scope>
    <source>
        <strain evidence="2 3">B4122</strain>
    </source>
</reference>
<dbReference type="Proteomes" id="UP000076442">
    <property type="component" value="Unassembled WGS sequence"/>
</dbReference>
<sequence length="164" mass="18218">MQKGFDDMAMSPYIFIVLILIILSMYRERTVKPGKLLIIPLLLLWGVSASFQPAYFHSVLHVAISGILLLIGLVCGFGIGKMVNVRIHPETGKVTSRGSLGSVILILVILSLRMAARTWLPDSNEMFIAIIHSMFFVPLGTITARNIMLYKAYRRLTAGKVSIQ</sequence>
<evidence type="ECO:0000256" key="1">
    <source>
        <dbReference type="SAM" id="Phobius"/>
    </source>
</evidence>
<name>A0AAP1E390_BACIU</name>
<evidence type="ECO:0000313" key="2">
    <source>
        <dbReference type="EMBL" id="KZD88437.1"/>
    </source>
</evidence>
<gene>
    <name evidence="2" type="ORF">B4122_4387</name>
</gene>
<dbReference type="InterPro" id="IPR058247">
    <property type="entry name" value="DUF1453"/>
</dbReference>
<keyword evidence="1" id="KW-1133">Transmembrane helix</keyword>
<keyword evidence="1" id="KW-0812">Transmembrane</keyword>